<keyword evidence="6 10" id="KW-1133">Transmembrane helix</keyword>
<evidence type="ECO:0000256" key="7">
    <source>
        <dbReference type="ARBA" id="ARBA00023136"/>
    </source>
</evidence>
<dbReference type="KEGG" id="pla:Plav_3604"/>
<dbReference type="AlphaFoldDB" id="A7HZ69"/>
<sequence length="512" mass="55266">MSLVRSAATVGGTTLLSRLLGFLRDVMMASALGTGPIADAFFVAFRLPNMFRSIFAEGAFNSAFVPLFSKKLEDGAGEARRFAEDALSVLLVALLLLTIAAELAMPWIMSVFAPGFSEDPQKFDWAVQFTRIAFPYLLFISLTALQSAILNSLGRFFPGAAAPVMLNVTLIVAILFLIPVMDNPGEALAWGVAAAGVVQFLWLAVSLWRAGFVLRLRLPKLTPDVRRLFRLGVPGVIAGGITQVNLTIGTMIASLQAGAVSWLYYADRIYQLPLAVIGIAIGVVLLPDLSRRLRADDGAGANWAQNRAVEFSMLLTIPAAVGAAVLSFDIIRVLFERGAFTREDTVATSLALTVYALGLPAFVLNKVFSPAYFAREDTMTPLRFAAISIVVNIVTSFALFWYLGFIGIAIGTTLAAWVNTGQLAARLWRRKEFIVDAQLARRLPLTLMAALGMGATLWFGARALGSFFENGLLVSIGALFALIAGGALAYFFLCEITGATRLRDLRRAFTRG</sequence>
<evidence type="ECO:0000256" key="8">
    <source>
        <dbReference type="ARBA" id="ARBA00060041"/>
    </source>
</evidence>
<dbReference type="PRINTS" id="PR01806">
    <property type="entry name" value="VIRFACTRMVIN"/>
</dbReference>
<feature type="transmembrane region" description="Helical" evidence="10">
    <location>
        <begin position="133"/>
        <end position="153"/>
    </location>
</feature>
<evidence type="ECO:0000313" key="12">
    <source>
        <dbReference type="EMBL" id="ABS65202.1"/>
    </source>
</evidence>
<feature type="transmembrane region" description="Helical" evidence="10">
    <location>
        <begin position="311"/>
        <end position="335"/>
    </location>
</feature>
<dbReference type="CDD" id="cd13123">
    <property type="entry name" value="MATE_MurJ_like"/>
    <property type="match status" value="1"/>
</dbReference>
<dbReference type="InterPro" id="IPR051050">
    <property type="entry name" value="Lipid_II_flippase_MurJ/MviN"/>
</dbReference>
<feature type="transmembrane region" description="Helical" evidence="10">
    <location>
        <begin position="187"/>
        <end position="208"/>
    </location>
</feature>
<evidence type="ECO:0000256" key="6">
    <source>
        <dbReference type="ARBA" id="ARBA00022989"/>
    </source>
</evidence>
<reference evidence="12 13" key="1">
    <citation type="journal article" date="2011" name="Stand. Genomic Sci.">
        <title>Complete genome sequence of Parvibaculum lavamentivorans type strain (DS-1(T)).</title>
        <authorList>
            <person name="Schleheck D."/>
            <person name="Weiss M."/>
            <person name="Pitluck S."/>
            <person name="Bruce D."/>
            <person name="Land M.L."/>
            <person name="Han S."/>
            <person name="Saunders E."/>
            <person name="Tapia R."/>
            <person name="Detter C."/>
            <person name="Brettin T."/>
            <person name="Han J."/>
            <person name="Woyke T."/>
            <person name="Goodwin L."/>
            <person name="Pennacchio L."/>
            <person name="Nolan M."/>
            <person name="Cook A.M."/>
            <person name="Kjelleberg S."/>
            <person name="Thomas T."/>
        </authorList>
    </citation>
    <scope>NUCLEOTIDE SEQUENCE [LARGE SCALE GENOMIC DNA]</scope>
    <source>
        <strain evidence="13">DS-1 / DSM 13023 / NCIMB 13966</strain>
    </source>
</reference>
<dbReference type="Pfam" id="PF03023">
    <property type="entry name" value="MurJ"/>
    <property type="match status" value="1"/>
</dbReference>
<evidence type="ECO:0000256" key="2">
    <source>
        <dbReference type="ARBA" id="ARBA00022475"/>
    </source>
</evidence>
<evidence type="ECO:0000256" key="3">
    <source>
        <dbReference type="ARBA" id="ARBA00022692"/>
    </source>
</evidence>
<dbReference type="NCBIfam" id="TIGR01695">
    <property type="entry name" value="murJ_mviN"/>
    <property type="match status" value="1"/>
</dbReference>
<dbReference type="GO" id="GO:0009252">
    <property type="term" value="P:peptidoglycan biosynthetic process"/>
    <property type="evidence" value="ECO:0007669"/>
    <property type="project" value="UniProtKB-UniRule"/>
</dbReference>
<dbReference type="OrthoDB" id="9816572at2"/>
<dbReference type="InterPro" id="IPR004268">
    <property type="entry name" value="MurJ"/>
</dbReference>
<keyword evidence="10 11" id="KW-0961">Cell wall biogenesis/degradation</keyword>
<dbReference type="UniPathway" id="UPA00219"/>
<feature type="transmembrane region" description="Helical" evidence="10">
    <location>
        <begin position="228"/>
        <end position="257"/>
    </location>
</feature>
<comment type="pathway">
    <text evidence="10">Cell wall biogenesis; peptidoglycan biosynthesis.</text>
</comment>
<feature type="transmembrane region" description="Helical" evidence="10">
    <location>
        <begin position="472"/>
        <end position="493"/>
    </location>
</feature>
<dbReference type="GO" id="GO:0071555">
    <property type="term" value="P:cell wall organization"/>
    <property type="evidence" value="ECO:0007669"/>
    <property type="project" value="UniProtKB-UniRule"/>
</dbReference>
<feature type="transmembrane region" description="Helical" evidence="10">
    <location>
        <begin position="160"/>
        <end position="181"/>
    </location>
</feature>
<dbReference type="Proteomes" id="UP000006377">
    <property type="component" value="Chromosome"/>
</dbReference>
<evidence type="ECO:0000256" key="1">
    <source>
        <dbReference type="ARBA" id="ARBA00004651"/>
    </source>
</evidence>
<keyword evidence="10 11" id="KW-0813">Transport</keyword>
<feature type="transmembrane region" description="Helical" evidence="10">
    <location>
        <begin position="347"/>
        <end position="368"/>
    </location>
</feature>
<dbReference type="STRING" id="402881.Plav_3604"/>
<keyword evidence="3 10" id="KW-0812">Transmembrane</keyword>
<dbReference type="eggNOG" id="COG0728">
    <property type="taxonomic scope" value="Bacteria"/>
</dbReference>
<feature type="transmembrane region" description="Helical" evidence="10">
    <location>
        <begin position="89"/>
        <end position="113"/>
    </location>
</feature>
<organism evidence="12 13">
    <name type="scientific">Parvibaculum lavamentivorans (strain DS-1 / DSM 13023 / NCIMB 13966)</name>
    <dbReference type="NCBI Taxonomy" id="402881"/>
    <lineage>
        <taxon>Bacteria</taxon>
        <taxon>Pseudomonadati</taxon>
        <taxon>Pseudomonadota</taxon>
        <taxon>Alphaproteobacteria</taxon>
        <taxon>Hyphomicrobiales</taxon>
        <taxon>Parvibaculaceae</taxon>
        <taxon>Parvibaculum</taxon>
    </lineage>
</organism>
<evidence type="ECO:0000313" key="13">
    <source>
        <dbReference type="Proteomes" id="UP000006377"/>
    </source>
</evidence>
<protein>
    <recommendedName>
        <fullName evidence="10">Probable lipid II flippase MurJ</fullName>
    </recommendedName>
</protein>
<keyword evidence="4 10" id="KW-0133">Cell shape</keyword>
<comment type="function">
    <text evidence="8 10 11">Involved in peptidoglycan biosynthesis. Transports lipid-linked peptidoglycan precursors from the inner to the outer leaflet of the cytoplasmic membrane.</text>
</comment>
<dbReference type="HAMAP" id="MF_02078">
    <property type="entry name" value="MurJ_MviN"/>
    <property type="match status" value="1"/>
</dbReference>
<keyword evidence="5 10" id="KW-0573">Peptidoglycan synthesis</keyword>
<dbReference type="GO" id="GO:0008360">
    <property type="term" value="P:regulation of cell shape"/>
    <property type="evidence" value="ECO:0007669"/>
    <property type="project" value="UniProtKB-UniRule"/>
</dbReference>
<accession>A7HZ69</accession>
<dbReference type="RefSeq" id="WP_012112462.1">
    <property type="nucleotide sequence ID" value="NC_009719.1"/>
</dbReference>
<evidence type="ECO:0000256" key="9">
    <source>
        <dbReference type="ARBA" id="ARBA00061532"/>
    </source>
</evidence>
<dbReference type="GO" id="GO:0015648">
    <property type="term" value="F:lipid-linked peptidoglycan transporter activity"/>
    <property type="evidence" value="ECO:0007669"/>
    <property type="project" value="UniProtKB-UniRule"/>
</dbReference>
<dbReference type="GO" id="GO:0005886">
    <property type="term" value="C:plasma membrane"/>
    <property type="evidence" value="ECO:0007669"/>
    <property type="project" value="UniProtKB-SubCell"/>
</dbReference>
<dbReference type="EMBL" id="CP000774">
    <property type="protein sequence ID" value="ABS65202.1"/>
    <property type="molecule type" value="Genomic_DNA"/>
</dbReference>
<keyword evidence="13" id="KW-1185">Reference proteome</keyword>
<feature type="transmembrane region" description="Helical" evidence="10">
    <location>
        <begin position="269"/>
        <end position="290"/>
    </location>
</feature>
<comment type="subcellular location">
    <subcellularLocation>
        <location evidence="10">Cell inner membrane</location>
        <topology evidence="10">Multi-pass membrane protein</topology>
    </subcellularLocation>
    <subcellularLocation>
        <location evidence="1">Cell membrane</location>
        <topology evidence="1">Multi-pass membrane protein</topology>
    </subcellularLocation>
</comment>
<dbReference type="PANTHER" id="PTHR47019:SF1">
    <property type="entry name" value="LIPID II FLIPPASE MURJ"/>
    <property type="match status" value="1"/>
</dbReference>
<feature type="transmembrane region" description="Helical" evidence="10">
    <location>
        <begin position="408"/>
        <end position="428"/>
    </location>
</feature>
<dbReference type="GO" id="GO:0034204">
    <property type="term" value="P:lipid translocation"/>
    <property type="evidence" value="ECO:0007669"/>
    <property type="project" value="TreeGrafter"/>
</dbReference>
<feature type="transmembrane region" description="Helical" evidence="10">
    <location>
        <begin position="440"/>
        <end position="460"/>
    </location>
</feature>
<keyword evidence="7 10" id="KW-0472">Membrane</keyword>
<feature type="transmembrane region" description="Helical" evidence="10">
    <location>
        <begin position="380"/>
        <end position="402"/>
    </location>
</feature>
<evidence type="ECO:0000256" key="10">
    <source>
        <dbReference type="HAMAP-Rule" id="MF_02078"/>
    </source>
</evidence>
<dbReference type="PANTHER" id="PTHR47019">
    <property type="entry name" value="LIPID II FLIPPASE MURJ"/>
    <property type="match status" value="1"/>
</dbReference>
<comment type="similarity">
    <text evidence="9 10 11">Belongs to the MurJ/MviN family.</text>
</comment>
<evidence type="ECO:0000256" key="4">
    <source>
        <dbReference type="ARBA" id="ARBA00022960"/>
    </source>
</evidence>
<evidence type="ECO:0000256" key="11">
    <source>
        <dbReference type="PIRNR" id="PIRNR002869"/>
    </source>
</evidence>
<gene>
    <name evidence="10" type="primary">murJ</name>
    <name evidence="12" type="ordered locus">Plav_3604</name>
</gene>
<name>A7HZ69_PARL1</name>
<keyword evidence="2 10" id="KW-1003">Cell membrane</keyword>
<feature type="transmembrane region" description="Helical" evidence="10">
    <location>
        <begin position="26"/>
        <end position="45"/>
    </location>
</feature>
<dbReference type="HOGENOM" id="CLU_006797_5_0_5"/>
<keyword evidence="10" id="KW-0997">Cell inner membrane</keyword>
<dbReference type="PIRSF" id="PIRSF002869">
    <property type="entry name" value="MviN"/>
    <property type="match status" value="1"/>
</dbReference>
<proteinExistence type="inferred from homology"/>
<evidence type="ECO:0000256" key="5">
    <source>
        <dbReference type="ARBA" id="ARBA00022984"/>
    </source>
</evidence>